<dbReference type="GO" id="GO:0003700">
    <property type="term" value="F:DNA-binding transcription factor activity"/>
    <property type="evidence" value="ECO:0007669"/>
    <property type="project" value="InterPro"/>
</dbReference>
<dbReference type="Proteomes" id="UP000577707">
    <property type="component" value="Unassembled WGS sequence"/>
</dbReference>
<evidence type="ECO:0000313" key="6">
    <source>
        <dbReference type="Proteomes" id="UP000577707"/>
    </source>
</evidence>
<dbReference type="SMART" id="SM00866">
    <property type="entry name" value="UTRA"/>
    <property type="match status" value="1"/>
</dbReference>
<dbReference type="Pfam" id="PF00392">
    <property type="entry name" value="GntR"/>
    <property type="match status" value="1"/>
</dbReference>
<reference evidence="5 6" key="1">
    <citation type="submission" date="2020-08" db="EMBL/GenBank/DDBJ databases">
        <title>Genomic Encyclopedia of Type Strains, Phase III (KMG-III): the genomes of soil and plant-associated and newly described type strains.</title>
        <authorList>
            <person name="Whitman W."/>
        </authorList>
    </citation>
    <scope>NUCLEOTIDE SEQUENCE [LARGE SCALE GENOMIC DNA]</scope>
    <source>
        <strain evidence="5 6">CECT 3302</strain>
    </source>
</reference>
<dbReference type="InterPro" id="IPR028978">
    <property type="entry name" value="Chorismate_lyase_/UTRA_dom_sf"/>
</dbReference>
<dbReference type="PRINTS" id="PR00035">
    <property type="entry name" value="HTHGNTR"/>
</dbReference>
<keyword evidence="6" id="KW-1185">Reference proteome</keyword>
<dbReference type="SUPFAM" id="SSF46785">
    <property type="entry name" value="Winged helix' DNA-binding domain"/>
    <property type="match status" value="1"/>
</dbReference>
<proteinExistence type="predicted"/>
<organism evidence="5 6">
    <name type="scientific">Nocardioides albus</name>
    <dbReference type="NCBI Taxonomy" id="1841"/>
    <lineage>
        <taxon>Bacteria</taxon>
        <taxon>Bacillati</taxon>
        <taxon>Actinomycetota</taxon>
        <taxon>Actinomycetes</taxon>
        <taxon>Propionibacteriales</taxon>
        <taxon>Nocardioidaceae</taxon>
        <taxon>Nocardioides</taxon>
    </lineage>
</organism>
<dbReference type="AlphaFoldDB" id="A0A7W5A3Q9"/>
<dbReference type="InterPro" id="IPR050679">
    <property type="entry name" value="Bact_HTH_transcr_reg"/>
</dbReference>
<dbReference type="PROSITE" id="PS50949">
    <property type="entry name" value="HTH_GNTR"/>
    <property type="match status" value="1"/>
</dbReference>
<comment type="caution">
    <text evidence="5">The sequence shown here is derived from an EMBL/GenBank/DDBJ whole genome shotgun (WGS) entry which is preliminary data.</text>
</comment>
<dbReference type="CDD" id="cd07377">
    <property type="entry name" value="WHTH_GntR"/>
    <property type="match status" value="1"/>
</dbReference>
<dbReference type="InterPro" id="IPR011663">
    <property type="entry name" value="UTRA"/>
</dbReference>
<feature type="domain" description="HTH gntR-type" evidence="4">
    <location>
        <begin position="29"/>
        <end position="95"/>
    </location>
</feature>
<dbReference type="EMBL" id="JACHXG010000003">
    <property type="protein sequence ID" value="MBB3088938.1"/>
    <property type="molecule type" value="Genomic_DNA"/>
</dbReference>
<gene>
    <name evidence="5" type="ORF">FHS12_001879</name>
</gene>
<evidence type="ECO:0000256" key="1">
    <source>
        <dbReference type="ARBA" id="ARBA00023015"/>
    </source>
</evidence>
<keyword evidence="3" id="KW-0804">Transcription</keyword>
<dbReference type="SMART" id="SM00345">
    <property type="entry name" value="HTH_GNTR"/>
    <property type="match status" value="1"/>
</dbReference>
<evidence type="ECO:0000256" key="3">
    <source>
        <dbReference type="ARBA" id="ARBA00023163"/>
    </source>
</evidence>
<dbReference type="GO" id="GO:0045892">
    <property type="term" value="P:negative regulation of DNA-templated transcription"/>
    <property type="evidence" value="ECO:0007669"/>
    <property type="project" value="TreeGrafter"/>
</dbReference>
<dbReference type="Gene3D" id="1.10.10.10">
    <property type="entry name" value="Winged helix-like DNA-binding domain superfamily/Winged helix DNA-binding domain"/>
    <property type="match status" value="1"/>
</dbReference>
<protein>
    <submittedName>
        <fullName evidence="5">GntR family transcriptional regulator</fullName>
    </submittedName>
</protein>
<dbReference type="PANTHER" id="PTHR44846:SF1">
    <property type="entry name" value="MANNOSYL-D-GLYCERATE TRANSPORT_METABOLISM SYSTEM REPRESSOR MNGR-RELATED"/>
    <property type="match status" value="1"/>
</dbReference>
<evidence type="ECO:0000313" key="5">
    <source>
        <dbReference type="EMBL" id="MBB3088938.1"/>
    </source>
</evidence>
<name>A0A7W5A3Q9_9ACTN</name>
<evidence type="ECO:0000256" key="2">
    <source>
        <dbReference type="ARBA" id="ARBA00023125"/>
    </source>
</evidence>
<dbReference type="RefSeq" id="WP_229789040.1">
    <property type="nucleotide sequence ID" value="NZ_BMQT01000019.1"/>
</dbReference>
<keyword evidence="1" id="KW-0805">Transcription regulation</keyword>
<dbReference type="GO" id="GO:0003677">
    <property type="term" value="F:DNA binding"/>
    <property type="evidence" value="ECO:0007669"/>
    <property type="project" value="UniProtKB-KW"/>
</dbReference>
<dbReference type="PANTHER" id="PTHR44846">
    <property type="entry name" value="MANNOSYL-D-GLYCERATE TRANSPORT/METABOLISM SYSTEM REPRESSOR MNGR-RELATED"/>
    <property type="match status" value="1"/>
</dbReference>
<dbReference type="InterPro" id="IPR000524">
    <property type="entry name" value="Tscrpt_reg_HTH_GntR"/>
</dbReference>
<dbReference type="SUPFAM" id="SSF64288">
    <property type="entry name" value="Chorismate lyase-like"/>
    <property type="match status" value="1"/>
</dbReference>
<keyword evidence="2" id="KW-0238">DNA-binding</keyword>
<evidence type="ECO:0000259" key="4">
    <source>
        <dbReference type="PROSITE" id="PS50949"/>
    </source>
</evidence>
<dbReference type="InterPro" id="IPR036388">
    <property type="entry name" value="WH-like_DNA-bd_sf"/>
</dbReference>
<sequence length="256" mass="28341">MSQLDETGDVREAYTYARLMVRPVEGERSLKHVQIREYVRELVIGESPGASAPSERELVQKFSVARATVRQALDALVADGLLVRIPGRGTFVARPPRAASPVLGFSEEMARRGMQASSETLLLGREKAGPTIARALAIEEGAAVVHWRRLRRGDGVPICIEDVYLDETIVPDLLERATPPSLYAELASRRLRPSWVDDTFRADVANIEEATLLGLSVGVPVLRRQRKSVAGDRYVEVCRSVYRADRYALHLQLGPS</sequence>
<dbReference type="InterPro" id="IPR036390">
    <property type="entry name" value="WH_DNA-bd_sf"/>
</dbReference>
<accession>A0A7W5A3Q9</accession>
<dbReference type="Gene3D" id="3.40.1410.10">
    <property type="entry name" value="Chorismate lyase-like"/>
    <property type="match status" value="1"/>
</dbReference>
<dbReference type="Pfam" id="PF07702">
    <property type="entry name" value="UTRA"/>
    <property type="match status" value="1"/>
</dbReference>